<dbReference type="RefSeq" id="WP_188937283.1">
    <property type="nucleotide sequence ID" value="NZ_BMJC01000006.1"/>
</dbReference>
<feature type="region of interest" description="Disordered" evidence="1">
    <location>
        <begin position="75"/>
        <end position="133"/>
    </location>
</feature>
<evidence type="ECO:0000313" key="4">
    <source>
        <dbReference type="Proteomes" id="UP000607559"/>
    </source>
</evidence>
<keyword evidence="4" id="KW-1185">Reference proteome</keyword>
<organism evidence="3 4">
    <name type="scientific">Puia dinghuensis</name>
    <dbReference type="NCBI Taxonomy" id="1792502"/>
    <lineage>
        <taxon>Bacteria</taxon>
        <taxon>Pseudomonadati</taxon>
        <taxon>Bacteroidota</taxon>
        <taxon>Chitinophagia</taxon>
        <taxon>Chitinophagales</taxon>
        <taxon>Chitinophagaceae</taxon>
        <taxon>Puia</taxon>
    </lineage>
</organism>
<proteinExistence type="predicted"/>
<keyword evidence="2" id="KW-0472">Membrane</keyword>
<feature type="compositionally biased region" description="Polar residues" evidence="1">
    <location>
        <begin position="75"/>
        <end position="86"/>
    </location>
</feature>
<sequence>MNSRLEQFVQDHREEFDTEEPDKKIWEKIAQEVNPGKKKRPPLVVRLDWRRFSAAAAVVLLIAGSVWYFGTRTTTQPPMVKTQTSPAGDGGKQVAPLAQAPQTTKDTTQTRSNEPTLATIRPQDNKEDNKAGDLENSMDEEMYHYARLVEIKHNQLKAIEKDEPLLYRQFASDVSKLDSVYHNLQSQLPKNPNREQLLEAMLQNLQLQMGLLNHQLDIIKQINHSKKAEYEKAYKTT</sequence>
<dbReference type="AlphaFoldDB" id="A0A8J2UIN8"/>
<evidence type="ECO:0000256" key="2">
    <source>
        <dbReference type="SAM" id="Phobius"/>
    </source>
</evidence>
<gene>
    <name evidence="3" type="ORF">GCM10011511_51760</name>
</gene>
<accession>A0A8J2UIN8</accession>
<reference evidence="3" key="1">
    <citation type="journal article" date="2014" name="Int. J. Syst. Evol. Microbiol.">
        <title>Complete genome sequence of Corynebacterium casei LMG S-19264T (=DSM 44701T), isolated from a smear-ripened cheese.</title>
        <authorList>
            <consortium name="US DOE Joint Genome Institute (JGI-PGF)"/>
            <person name="Walter F."/>
            <person name="Albersmeier A."/>
            <person name="Kalinowski J."/>
            <person name="Ruckert C."/>
        </authorList>
    </citation>
    <scope>NUCLEOTIDE SEQUENCE</scope>
    <source>
        <strain evidence="3">CGMCC 1.15448</strain>
    </source>
</reference>
<feature type="compositionally biased region" description="Polar residues" evidence="1">
    <location>
        <begin position="100"/>
        <end position="116"/>
    </location>
</feature>
<dbReference type="EMBL" id="BMJC01000006">
    <property type="protein sequence ID" value="GGB21594.1"/>
    <property type="molecule type" value="Genomic_DNA"/>
</dbReference>
<keyword evidence="2" id="KW-1133">Transmembrane helix</keyword>
<keyword evidence="2" id="KW-0812">Transmembrane</keyword>
<dbReference type="Proteomes" id="UP000607559">
    <property type="component" value="Unassembled WGS sequence"/>
</dbReference>
<feature type="region of interest" description="Disordered" evidence="1">
    <location>
        <begin position="1"/>
        <end position="20"/>
    </location>
</feature>
<evidence type="ECO:0000256" key="1">
    <source>
        <dbReference type="SAM" id="MobiDB-lite"/>
    </source>
</evidence>
<evidence type="ECO:0008006" key="5">
    <source>
        <dbReference type="Google" id="ProtNLM"/>
    </source>
</evidence>
<feature type="compositionally biased region" description="Basic and acidic residues" evidence="1">
    <location>
        <begin position="123"/>
        <end position="133"/>
    </location>
</feature>
<comment type="caution">
    <text evidence="3">The sequence shown here is derived from an EMBL/GenBank/DDBJ whole genome shotgun (WGS) entry which is preliminary data.</text>
</comment>
<reference evidence="3" key="2">
    <citation type="submission" date="2020-09" db="EMBL/GenBank/DDBJ databases">
        <authorList>
            <person name="Sun Q."/>
            <person name="Zhou Y."/>
        </authorList>
    </citation>
    <scope>NUCLEOTIDE SEQUENCE</scope>
    <source>
        <strain evidence="3">CGMCC 1.15448</strain>
    </source>
</reference>
<feature type="transmembrane region" description="Helical" evidence="2">
    <location>
        <begin position="52"/>
        <end position="70"/>
    </location>
</feature>
<evidence type="ECO:0000313" key="3">
    <source>
        <dbReference type="EMBL" id="GGB21594.1"/>
    </source>
</evidence>
<feature type="compositionally biased region" description="Basic and acidic residues" evidence="1">
    <location>
        <begin position="9"/>
        <end position="20"/>
    </location>
</feature>
<protein>
    <recommendedName>
        <fullName evidence="5">Anti-sigma factor</fullName>
    </recommendedName>
</protein>
<name>A0A8J2UIN8_9BACT</name>